<feature type="compositionally biased region" description="Polar residues" evidence="1">
    <location>
        <begin position="138"/>
        <end position="153"/>
    </location>
</feature>
<reference evidence="3 4" key="1">
    <citation type="submission" date="2024-02" db="EMBL/GenBank/DDBJ databases">
        <title>Discinaceae phylogenomics.</title>
        <authorList>
            <person name="Dirks A.C."/>
            <person name="James T.Y."/>
        </authorList>
    </citation>
    <scope>NUCLEOTIDE SEQUENCE [LARGE SCALE GENOMIC DNA]</scope>
    <source>
        <strain evidence="3 4">ACD0624</strain>
    </source>
</reference>
<feature type="compositionally biased region" description="Pro residues" evidence="1">
    <location>
        <begin position="317"/>
        <end position="327"/>
    </location>
</feature>
<comment type="caution">
    <text evidence="3">The sequence shown here is derived from an EMBL/GenBank/DDBJ whole genome shotgun (WGS) entry which is preliminary data.</text>
</comment>
<feature type="region of interest" description="Disordered" evidence="1">
    <location>
        <begin position="278"/>
        <end position="332"/>
    </location>
</feature>
<evidence type="ECO:0000313" key="3">
    <source>
        <dbReference type="EMBL" id="KAL0636288.1"/>
    </source>
</evidence>
<feature type="region of interest" description="Disordered" evidence="1">
    <location>
        <begin position="201"/>
        <end position="246"/>
    </location>
</feature>
<dbReference type="PANTHER" id="PTHR34502:SF6">
    <property type="entry name" value="DUF6594 DOMAIN-CONTAINING PROTEIN"/>
    <property type="match status" value="1"/>
</dbReference>
<name>A0ABR3GK99_9PEZI</name>
<dbReference type="EMBL" id="JBBBZM010000053">
    <property type="protein sequence ID" value="KAL0636288.1"/>
    <property type="molecule type" value="Genomic_DNA"/>
</dbReference>
<organism evidence="3 4">
    <name type="scientific">Discina gigas</name>
    <dbReference type="NCBI Taxonomy" id="1032678"/>
    <lineage>
        <taxon>Eukaryota</taxon>
        <taxon>Fungi</taxon>
        <taxon>Dikarya</taxon>
        <taxon>Ascomycota</taxon>
        <taxon>Pezizomycotina</taxon>
        <taxon>Pezizomycetes</taxon>
        <taxon>Pezizales</taxon>
        <taxon>Discinaceae</taxon>
        <taxon>Discina</taxon>
    </lineage>
</organism>
<feature type="domain" description="DUF6594" evidence="2">
    <location>
        <begin position="332"/>
        <end position="495"/>
    </location>
</feature>
<gene>
    <name evidence="3" type="ORF">Q9L58_004745</name>
</gene>
<dbReference type="PANTHER" id="PTHR34502">
    <property type="entry name" value="DUF6594 DOMAIN-CONTAINING PROTEIN-RELATED"/>
    <property type="match status" value="1"/>
</dbReference>
<evidence type="ECO:0000313" key="4">
    <source>
        <dbReference type="Proteomes" id="UP001447188"/>
    </source>
</evidence>
<sequence>MPSATPDSWNNPLISPPPPSPAMVGTRYRDTSPSADPDYEARYPEAPVNLSEPASPADITPSPISRQPSTSKSHHRSESIPKTAQKKKRVRAPSGGIIGREDGDADPATPRLSRPQHRQPGPGYNNVPLNYYPPPPQYQSSLDGYSSHGNSNIHPYASTGGYPGPGYYYNGGYGGGTNNSYSPPPPGHIYPPPPRMEYDNAYYGNSYTPTHLPSPPPVGSGKLDAPTLTEPGLEYPKKFKSRSQEGLSREFYENDKDIGAQNNGALLIGAIGSIEEAKEVEGKEGGECPENEDPTEKEKEDIKDKKSIPTSHSSSPPRSPRLPPPQYRPTGYPLLAKTLSTTPSLQLYRRFSTLNHLVLLHLQDEISELENTLSELDEQEYAMNGGAGLRARRGMGANSRRLQVMGAIAFKLQQYNKALKGYTNMKEALEPAGEEDVKRYKEWMETSRPLVKAEGMVLIGHPDDLACLQRRADIKNSSDVAKDSVQESRQNTNHSHTAIAELQTPFSPAIKFGITALSCEPKLSMENSGESSANDTTVRAFETLLTCHEPFSNLLVRYLDVREFISIARTNKSLREFIFSYSAIWRNFDVRFSTPEVIGMLRYGSSAKRYMSWDQSLLKWGEMMNLYQLNASPSQMLYNNRWSINFDTLEDPVFVQAVPKPYIPYHSAEMTTNFLNSIFSNLRPGIYVVSLNLDAMPVTRDVLFAITKRLGGTLKELSLRYCMELEGKDLLDLLELSTPGNRQESAFPMNLEKLYVS</sequence>
<feature type="region of interest" description="Disordered" evidence="1">
    <location>
        <begin position="1"/>
        <end position="161"/>
    </location>
</feature>
<feature type="compositionally biased region" description="Polar residues" evidence="1">
    <location>
        <begin position="1"/>
        <end position="13"/>
    </location>
</feature>
<protein>
    <recommendedName>
        <fullName evidence="2">DUF6594 domain-containing protein</fullName>
    </recommendedName>
</protein>
<dbReference type="Proteomes" id="UP001447188">
    <property type="component" value="Unassembled WGS sequence"/>
</dbReference>
<feature type="compositionally biased region" description="Polar residues" evidence="1">
    <location>
        <begin position="62"/>
        <end position="71"/>
    </location>
</feature>
<dbReference type="Pfam" id="PF20237">
    <property type="entry name" value="DUF6594"/>
    <property type="match status" value="1"/>
</dbReference>
<feature type="compositionally biased region" description="Basic and acidic residues" evidence="1">
    <location>
        <begin position="294"/>
        <end position="307"/>
    </location>
</feature>
<evidence type="ECO:0000259" key="2">
    <source>
        <dbReference type="Pfam" id="PF20237"/>
    </source>
</evidence>
<keyword evidence="4" id="KW-1185">Reference proteome</keyword>
<accession>A0ABR3GK99</accession>
<proteinExistence type="predicted"/>
<feature type="compositionally biased region" description="Low complexity" evidence="1">
    <location>
        <begin position="120"/>
        <end position="130"/>
    </location>
</feature>
<evidence type="ECO:0000256" key="1">
    <source>
        <dbReference type="SAM" id="MobiDB-lite"/>
    </source>
</evidence>
<dbReference type="InterPro" id="IPR046529">
    <property type="entry name" value="DUF6594"/>
</dbReference>